<sequence>MMAAHADNAALSFLPTPPEGHFWEVRYEEKAPRSKPLKLSLRESFRAGTPIGETIGWEYSEANEKSLTDTANVIMVRSADRKLFIGTLGVTTGAKR</sequence>
<evidence type="ECO:0000313" key="1">
    <source>
        <dbReference type="EMBL" id="QDP45502.1"/>
    </source>
</evidence>
<proteinExistence type="predicted"/>
<reference evidence="1 2" key="1">
    <citation type="submission" date="2019-06" db="EMBL/GenBank/DDBJ databases">
        <authorList>
            <person name="Austin C.R."/>
            <person name="Baumgardner C.A."/>
            <person name="Baysinger H.J."/>
            <person name="David A.M."/>
            <person name="Folse N.B."/>
            <person name="Gammon C.A."/>
            <person name="Garcia V.M."/>
            <person name="Gobble C.S."/>
            <person name="Herold B.N."/>
            <person name="Huamancondor M.S."/>
            <person name="Matheson G.R."/>
            <person name="Mondragon I."/>
            <person name="Nemes S.A."/>
            <person name="Neri L.M."/>
            <person name="Renaud V.D."/>
            <person name="Rigsbee E.A."/>
            <person name="Rockette B.M."/>
            <person name="Santiago M.R."/>
            <person name="Savage M.D."/>
            <person name="Simpson J.M."/>
            <person name="Slentz J.N."/>
            <person name="Spencer B.G."/>
            <person name="White D.J."/>
            <person name="Yarboro C.B."/>
            <person name="Anderson E.L."/>
            <person name="Wallen J.R."/>
            <person name="Gainey M.D."/>
            <person name="Garlena R.A."/>
            <person name="Russell D.A."/>
            <person name="Pope W.H."/>
            <person name="Jacobs-Sera D."/>
            <person name="Hatfull G.F."/>
        </authorList>
    </citation>
    <scope>NUCLEOTIDE SEQUENCE [LARGE SCALE GENOMIC DNA]</scope>
</reference>
<gene>
    <name evidence="1" type="primary">18</name>
    <name evidence="1" type="ORF">SEA_FUZZBUSTER_18</name>
</gene>
<organism evidence="1 2">
    <name type="scientific">Microbacterium phage FuzzBuster</name>
    <dbReference type="NCBI Taxonomy" id="2590935"/>
    <lineage>
        <taxon>Viruses</taxon>
        <taxon>Duplodnaviria</taxon>
        <taxon>Heunggongvirae</taxon>
        <taxon>Uroviricota</taxon>
        <taxon>Caudoviricetes</taxon>
        <taxon>Hodgkinviridae</taxon>
        <taxon>Fuzzbustervirus</taxon>
        <taxon>Fuzzbustervirus fuzzbuster</taxon>
    </lineage>
</organism>
<name>A0A516KUZ8_9CAUD</name>
<evidence type="ECO:0000313" key="2">
    <source>
        <dbReference type="Proteomes" id="UP000315280"/>
    </source>
</evidence>
<keyword evidence="2" id="KW-1185">Reference proteome</keyword>
<accession>A0A516KUZ8</accession>
<dbReference type="Proteomes" id="UP000315280">
    <property type="component" value="Segment"/>
</dbReference>
<protein>
    <submittedName>
        <fullName evidence="1">Uncharacterized protein</fullName>
    </submittedName>
</protein>
<dbReference type="EMBL" id="MN062720">
    <property type="protein sequence ID" value="QDP45502.1"/>
    <property type="molecule type" value="Genomic_DNA"/>
</dbReference>